<dbReference type="InterPro" id="IPR036856">
    <property type="entry name" value="Ald_Oxase/Xan_DH_a/b_sf"/>
</dbReference>
<dbReference type="InterPro" id="IPR000674">
    <property type="entry name" value="Ald_Oxase/Xan_DH_a/b"/>
</dbReference>
<comment type="similarity">
    <text evidence="1">Belongs to the xanthine dehydrogenase family.</text>
</comment>
<keyword evidence="8" id="KW-1185">Reference proteome</keyword>
<organism evidence="7 8">
    <name type="scientific">Reticulibacter mediterranei</name>
    <dbReference type="NCBI Taxonomy" id="2778369"/>
    <lineage>
        <taxon>Bacteria</taxon>
        <taxon>Bacillati</taxon>
        <taxon>Chloroflexota</taxon>
        <taxon>Ktedonobacteria</taxon>
        <taxon>Ktedonobacterales</taxon>
        <taxon>Reticulibacteraceae</taxon>
        <taxon>Reticulibacter</taxon>
    </lineage>
</organism>
<dbReference type="InterPro" id="IPR001041">
    <property type="entry name" value="2Fe-2S_ferredoxin-type"/>
</dbReference>
<dbReference type="SUPFAM" id="SSF56003">
    <property type="entry name" value="Molybdenum cofactor-binding domain"/>
    <property type="match status" value="1"/>
</dbReference>
<dbReference type="InterPro" id="IPR036884">
    <property type="entry name" value="2Fe-2S-bd_dom_sf"/>
</dbReference>
<dbReference type="SUPFAM" id="SSF54665">
    <property type="entry name" value="CO dehydrogenase molybdoprotein N-domain-like"/>
    <property type="match status" value="1"/>
</dbReference>
<keyword evidence="3" id="KW-0479">Metal-binding</keyword>
<reference evidence="7" key="1">
    <citation type="submission" date="2020-10" db="EMBL/GenBank/DDBJ databases">
        <title>Taxonomic study of unclassified bacteria belonging to the class Ktedonobacteria.</title>
        <authorList>
            <person name="Yabe S."/>
            <person name="Wang C.M."/>
            <person name="Zheng Y."/>
            <person name="Sakai Y."/>
            <person name="Cavaletti L."/>
            <person name="Monciardini P."/>
            <person name="Donadio S."/>
        </authorList>
    </citation>
    <scope>NUCLEOTIDE SEQUENCE</scope>
    <source>
        <strain evidence="7">ID150040</strain>
    </source>
</reference>
<dbReference type="Pfam" id="PF02738">
    <property type="entry name" value="MoCoBD_1"/>
    <property type="match status" value="1"/>
</dbReference>
<dbReference type="InterPro" id="IPR008274">
    <property type="entry name" value="AldOxase/xan_DH_MoCoBD1"/>
</dbReference>
<dbReference type="GO" id="GO:0016491">
    <property type="term" value="F:oxidoreductase activity"/>
    <property type="evidence" value="ECO:0007669"/>
    <property type="project" value="UniProtKB-KW"/>
</dbReference>
<dbReference type="CDD" id="cd00207">
    <property type="entry name" value="fer2"/>
    <property type="match status" value="1"/>
</dbReference>
<dbReference type="Gene3D" id="1.10.150.120">
    <property type="entry name" value="[2Fe-2S]-binding domain"/>
    <property type="match status" value="1"/>
</dbReference>
<dbReference type="PROSITE" id="PS51085">
    <property type="entry name" value="2FE2S_FER_2"/>
    <property type="match status" value="1"/>
</dbReference>
<keyword evidence="5" id="KW-0408">Iron</keyword>
<dbReference type="SUPFAM" id="SSF47741">
    <property type="entry name" value="CO dehydrogenase ISP C-domain like"/>
    <property type="match status" value="1"/>
</dbReference>
<dbReference type="Pfam" id="PF00111">
    <property type="entry name" value="Fer2"/>
    <property type="match status" value="1"/>
</dbReference>
<keyword evidence="2" id="KW-0500">Molybdenum</keyword>
<evidence type="ECO:0000313" key="7">
    <source>
        <dbReference type="EMBL" id="GHO91807.1"/>
    </source>
</evidence>
<evidence type="ECO:0000256" key="5">
    <source>
        <dbReference type="ARBA" id="ARBA00023004"/>
    </source>
</evidence>
<dbReference type="EMBL" id="BNJK01000001">
    <property type="protein sequence ID" value="GHO91807.1"/>
    <property type="molecule type" value="Genomic_DNA"/>
</dbReference>
<dbReference type="SMART" id="SM01008">
    <property type="entry name" value="Ald_Xan_dh_C"/>
    <property type="match status" value="1"/>
</dbReference>
<dbReference type="Proteomes" id="UP000597444">
    <property type="component" value="Unassembled WGS sequence"/>
</dbReference>
<dbReference type="PIRSF" id="PIRSF000127">
    <property type="entry name" value="Xanthine_DH"/>
    <property type="match status" value="1"/>
</dbReference>
<dbReference type="Pfam" id="PF01315">
    <property type="entry name" value="Ald_Xan_dh_C"/>
    <property type="match status" value="1"/>
</dbReference>
<dbReference type="InterPro" id="IPR046867">
    <property type="entry name" value="AldOxase/xan_DH_MoCoBD2"/>
</dbReference>
<dbReference type="Pfam" id="PF20256">
    <property type="entry name" value="MoCoBD_2"/>
    <property type="match status" value="1"/>
</dbReference>
<dbReference type="Gene3D" id="3.90.1170.50">
    <property type="entry name" value="Aldehyde oxidase/xanthine dehydrogenase, a/b hammerhead"/>
    <property type="match status" value="1"/>
</dbReference>
<evidence type="ECO:0000259" key="6">
    <source>
        <dbReference type="PROSITE" id="PS51085"/>
    </source>
</evidence>
<dbReference type="GO" id="GO:0051537">
    <property type="term" value="F:2 iron, 2 sulfur cluster binding"/>
    <property type="evidence" value="ECO:0007669"/>
    <property type="project" value="InterPro"/>
</dbReference>
<dbReference type="InterPro" id="IPR016208">
    <property type="entry name" value="Ald_Oxase/xanthine_DH-like"/>
</dbReference>
<dbReference type="InterPro" id="IPR012675">
    <property type="entry name" value="Beta-grasp_dom_sf"/>
</dbReference>
<evidence type="ECO:0000256" key="4">
    <source>
        <dbReference type="ARBA" id="ARBA00023002"/>
    </source>
</evidence>
<dbReference type="RefSeq" id="WP_220202681.1">
    <property type="nucleotide sequence ID" value="NZ_BNJK01000001.1"/>
</dbReference>
<dbReference type="InterPro" id="IPR006058">
    <property type="entry name" value="2Fe2S_fd_BS"/>
</dbReference>
<sequence length="975" mass="104630">MELELHINGVVESMEVSVNETLLSMLRREGYCSVKQGCETGECGACTVLVDGVPRPSCVMLAGQAGGCTITTTEWLGSAQKLHPLQQAFIDVGAVKCGFCTSGMLLSAHALLQKNAHPTEEEVKDALSGNLCRCTGYVKPVQAVMRAAAVLRGERVEPVEYTTSSYDESALSMAEKLQMGASHGSAGGATTKIPVITTSSSGFKGARLDAALEVVGKPVSNIDGVRLTTGKPSFTADVLPRGLLFARVLPSPHAHATIRSIDVSEASALPGVHAVLTYKDVPRTPFSSVEHVQGDEGPRDQFSLDYVLRYVGDRVAVVAAETPEIAEEALNLIQVEYDVLPAVLDPRKALEEGVSVIHPESDVVGIYDATRNIAARVRAEVGDVEQGFVAADVVVEAEYFVPAIQPLPLENHTVVTYFDDDGSLVVRTSTQVPHHVHRTLARILDMPSRQIRVVQPAVGGSFGLKQEVVLEDLCALLTVVTNRPVMLAYSRTEEFNATRVRQQYVVRLKTGVKQDGTIVANQMILLASTGAYATHQLLAPSSGASEALALYPAPNMSYVAEILYTNQPPAASLRGYGVPQDFFALECHMDEVAKRIRLDPLEFRRRNWLKAGDAYPWLPVSQRGREAAPRIASSGLPECLRVVEEKLSWHTKRGRVGNGRFRRGVGLALSLHGNPLAPTGTGGAMIKLNEDGAFDIFVGIADGSGDAKTLLAQIAAESLGVPVSSILMHTNETSIVPSLVGEGVLSSLYLSGGAVKRAAEQVRRQIVVVAGRMLNALPESLKIHNGTIFAPNGQTLTIEQVVRHCLYVENRHIMTTASWKQPQIPTAFAAQGVEVEIDTETGSLRVISSITAVDAGRTINPMIAEGQIQGSVAQGLGMGLSEEMLYDQKGQLLTTNLSDYHIYSAPDMPELQTYFVETNDASGPFGAKEVSEIPLNGVAPALANAVADALGIRIRQLPLTPERILRAIHAQNNAR</sequence>
<evidence type="ECO:0000256" key="1">
    <source>
        <dbReference type="ARBA" id="ARBA00006849"/>
    </source>
</evidence>
<dbReference type="SUPFAM" id="SSF54292">
    <property type="entry name" value="2Fe-2S ferredoxin-like"/>
    <property type="match status" value="1"/>
</dbReference>
<keyword evidence="4" id="KW-0560">Oxidoreductase</keyword>
<dbReference type="PANTHER" id="PTHR11908">
    <property type="entry name" value="XANTHINE DEHYDROGENASE"/>
    <property type="match status" value="1"/>
</dbReference>
<evidence type="ECO:0000313" key="8">
    <source>
        <dbReference type="Proteomes" id="UP000597444"/>
    </source>
</evidence>
<dbReference type="InterPro" id="IPR036010">
    <property type="entry name" value="2Fe-2S_ferredoxin-like_sf"/>
</dbReference>
<comment type="caution">
    <text evidence="7">The sequence shown here is derived from an EMBL/GenBank/DDBJ whole genome shotgun (WGS) entry which is preliminary data.</text>
</comment>
<evidence type="ECO:0000256" key="2">
    <source>
        <dbReference type="ARBA" id="ARBA00022505"/>
    </source>
</evidence>
<dbReference type="InterPro" id="IPR002888">
    <property type="entry name" value="2Fe-2S-bd"/>
</dbReference>
<proteinExistence type="inferred from homology"/>
<feature type="domain" description="2Fe-2S ferredoxin-type" evidence="6">
    <location>
        <begin position="1"/>
        <end position="76"/>
    </location>
</feature>
<protein>
    <submittedName>
        <fullName evidence="7">Xanthine dehydrogenase molybdenum-binding subunit XdhA</fullName>
    </submittedName>
</protein>
<dbReference type="AlphaFoldDB" id="A0A8J3MZD9"/>
<gene>
    <name evidence="7" type="ORF">KSF_018550</name>
</gene>
<dbReference type="InterPro" id="IPR037165">
    <property type="entry name" value="AldOxase/xan_DH_Mopterin-bd_sf"/>
</dbReference>
<dbReference type="Gene3D" id="3.10.20.30">
    <property type="match status" value="1"/>
</dbReference>
<dbReference type="Gene3D" id="3.30.365.10">
    <property type="entry name" value="Aldehyde oxidase/xanthine dehydrogenase, molybdopterin binding domain"/>
    <property type="match status" value="4"/>
</dbReference>
<dbReference type="PANTHER" id="PTHR11908:SF132">
    <property type="entry name" value="ALDEHYDE OXIDASE 1-RELATED"/>
    <property type="match status" value="1"/>
</dbReference>
<dbReference type="Pfam" id="PF01799">
    <property type="entry name" value="Fer2_2"/>
    <property type="match status" value="1"/>
</dbReference>
<dbReference type="PROSITE" id="PS00197">
    <property type="entry name" value="2FE2S_FER_1"/>
    <property type="match status" value="1"/>
</dbReference>
<dbReference type="GO" id="GO:0005506">
    <property type="term" value="F:iron ion binding"/>
    <property type="evidence" value="ECO:0007669"/>
    <property type="project" value="InterPro"/>
</dbReference>
<name>A0A8J3MZD9_9CHLR</name>
<evidence type="ECO:0000256" key="3">
    <source>
        <dbReference type="ARBA" id="ARBA00022723"/>
    </source>
</evidence>
<accession>A0A8J3MZD9</accession>